<dbReference type="RefSeq" id="WP_233138697.1">
    <property type="nucleotide sequence ID" value="NZ_LT608335.1"/>
</dbReference>
<feature type="transmembrane region" description="Helical" evidence="1">
    <location>
        <begin position="75"/>
        <end position="94"/>
    </location>
</feature>
<evidence type="ECO:0000256" key="1">
    <source>
        <dbReference type="SAM" id="Phobius"/>
    </source>
</evidence>
<sequence length="222" mass="24660">MMIKRILSLLWGLFLFALGIVLTVQSNLGTAPWDVLHLGLTNYLPLTLGQVSQLTGILVIGVSWFLGVKPGWGSFANMYFIGLFIDIIMAVGWIPMMHHWLLQLALLFMGIWLIGWATFFYLSAAFGAGPRDSLMVAVVRKIGWPVWKIRTILETSVTAIGYFLGGPVGVGTIIIAFTLGPSIQWAFSIMGKRAQDINHDPLIFRERKSAVNDKPEQHSETT</sequence>
<keyword evidence="1" id="KW-1133">Transmembrane helix</keyword>
<evidence type="ECO:0008006" key="3">
    <source>
        <dbReference type="Google" id="ProtNLM"/>
    </source>
</evidence>
<feature type="transmembrane region" description="Helical" evidence="1">
    <location>
        <begin position="159"/>
        <end position="183"/>
    </location>
</feature>
<dbReference type="Pfam" id="PF19700">
    <property type="entry name" value="DUF6198"/>
    <property type="match status" value="1"/>
</dbReference>
<keyword evidence="1" id="KW-0812">Transmembrane</keyword>
<accession>A0A212LTL2</accession>
<organism evidence="2">
    <name type="scientific">uncultured Sporomusa sp</name>
    <dbReference type="NCBI Taxonomy" id="307249"/>
    <lineage>
        <taxon>Bacteria</taxon>
        <taxon>Bacillati</taxon>
        <taxon>Bacillota</taxon>
        <taxon>Negativicutes</taxon>
        <taxon>Selenomonadales</taxon>
        <taxon>Sporomusaceae</taxon>
        <taxon>Sporomusa</taxon>
        <taxon>environmental samples</taxon>
    </lineage>
</organism>
<dbReference type="EMBL" id="FMJE01000003">
    <property type="protein sequence ID" value="SCM80862.1"/>
    <property type="molecule type" value="Genomic_DNA"/>
</dbReference>
<reference evidence="2" key="1">
    <citation type="submission" date="2016-08" db="EMBL/GenBank/DDBJ databases">
        <authorList>
            <person name="Seilhamer J.J."/>
        </authorList>
    </citation>
    <scope>NUCLEOTIDE SEQUENCE</scope>
    <source>
        <strain evidence="2">86</strain>
    </source>
</reference>
<dbReference type="InterPro" id="IPR038750">
    <property type="entry name" value="YczE/YyaS-like"/>
</dbReference>
<keyword evidence="1" id="KW-0472">Membrane</keyword>
<gene>
    <name evidence="2" type="ORF">KL86SPO_31040</name>
</gene>
<proteinExistence type="predicted"/>
<feature type="transmembrane region" description="Helical" evidence="1">
    <location>
        <begin position="47"/>
        <end position="68"/>
    </location>
</feature>
<feature type="transmembrane region" description="Helical" evidence="1">
    <location>
        <begin position="100"/>
        <end position="122"/>
    </location>
</feature>
<protein>
    <recommendedName>
        <fullName evidence="3">YitT family protein</fullName>
    </recommendedName>
</protein>
<dbReference type="PANTHER" id="PTHR40078">
    <property type="entry name" value="INTEGRAL MEMBRANE PROTEIN-RELATED"/>
    <property type="match status" value="1"/>
</dbReference>
<evidence type="ECO:0000313" key="2">
    <source>
        <dbReference type="EMBL" id="SCM80862.1"/>
    </source>
</evidence>
<dbReference type="PANTHER" id="PTHR40078:SF1">
    <property type="entry name" value="INTEGRAL MEMBRANE PROTEIN"/>
    <property type="match status" value="1"/>
</dbReference>
<name>A0A212LTL2_9FIRM</name>
<dbReference type="AlphaFoldDB" id="A0A212LTL2"/>